<reference evidence="1 2" key="1">
    <citation type="journal article" date="2021" name="Elife">
        <title>Chloroplast acquisition without the gene transfer in kleptoplastic sea slugs, Plakobranchus ocellatus.</title>
        <authorList>
            <person name="Maeda T."/>
            <person name="Takahashi S."/>
            <person name="Yoshida T."/>
            <person name="Shimamura S."/>
            <person name="Takaki Y."/>
            <person name="Nagai Y."/>
            <person name="Toyoda A."/>
            <person name="Suzuki Y."/>
            <person name="Arimoto A."/>
            <person name="Ishii H."/>
            <person name="Satoh N."/>
            <person name="Nishiyama T."/>
            <person name="Hasebe M."/>
            <person name="Maruyama T."/>
            <person name="Minagawa J."/>
            <person name="Obokata J."/>
            <person name="Shigenobu S."/>
        </authorList>
    </citation>
    <scope>NUCLEOTIDE SEQUENCE [LARGE SCALE GENOMIC DNA]</scope>
</reference>
<dbReference type="AlphaFoldDB" id="A0AAV4BPE2"/>
<sequence length="121" mass="13746">MHSRNFSDDNICPTLNILIWVLQGQSCDCRFDLELAQTTQLDFDTVNNANFVHVGLAKPANQKTRPRPRPMKNDVIFIFSSSTRALTPFPPPLYFLPYTHTHTHLAMPLSETTVILSFVSL</sequence>
<name>A0AAV4BPE2_9GAST</name>
<accession>A0AAV4BPE2</accession>
<protein>
    <submittedName>
        <fullName evidence="1">Uncharacterized protein</fullName>
    </submittedName>
</protein>
<organism evidence="1 2">
    <name type="scientific">Plakobranchus ocellatus</name>
    <dbReference type="NCBI Taxonomy" id="259542"/>
    <lineage>
        <taxon>Eukaryota</taxon>
        <taxon>Metazoa</taxon>
        <taxon>Spiralia</taxon>
        <taxon>Lophotrochozoa</taxon>
        <taxon>Mollusca</taxon>
        <taxon>Gastropoda</taxon>
        <taxon>Heterobranchia</taxon>
        <taxon>Euthyneura</taxon>
        <taxon>Panpulmonata</taxon>
        <taxon>Sacoglossa</taxon>
        <taxon>Placobranchoidea</taxon>
        <taxon>Plakobranchidae</taxon>
        <taxon>Plakobranchus</taxon>
    </lineage>
</organism>
<comment type="caution">
    <text evidence="1">The sequence shown here is derived from an EMBL/GenBank/DDBJ whole genome shotgun (WGS) entry which is preliminary data.</text>
</comment>
<dbReference type="Proteomes" id="UP000735302">
    <property type="component" value="Unassembled WGS sequence"/>
</dbReference>
<proteinExistence type="predicted"/>
<keyword evidence="2" id="KW-1185">Reference proteome</keyword>
<evidence type="ECO:0000313" key="2">
    <source>
        <dbReference type="Proteomes" id="UP000735302"/>
    </source>
</evidence>
<gene>
    <name evidence="1" type="ORF">PoB_004848400</name>
</gene>
<evidence type="ECO:0000313" key="1">
    <source>
        <dbReference type="EMBL" id="GFO21979.1"/>
    </source>
</evidence>
<dbReference type="EMBL" id="BLXT01005315">
    <property type="protein sequence ID" value="GFO21979.1"/>
    <property type="molecule type" value="Genomic_DNA"/>
</dbReference>